<keyword evidence="3" id="KW-0695">RNA-directed DNA polymerase</keyword>
<name>A0A9P1GFL7_9DINO</name>
<evidence type="ECO:0000313" key="3">
    <source>
        <dbReference type="EMBL" id="CAL4796159.1"/>
    </source>
</evidence>
<evidence type="ECO:0000313" key="2">
    <source>
        <dbReference type="EMBL" id="CAI4008847.1"/>
    </source>
</evidence>
<dbReference type="AlphaFoldDB" id="A0A9P1GFL7"/>
<keyword evidence="3" id="KW-0808">Transferase</keyword>
<keyword evidence="3" id="KW-0548">Nucleotidyltransferase</keyword>
<gene>
    <name evidence="2" type="ORF">C1SCF055_LOCUS34247</name>
</gene>
<dbReference type="Proteomes" id="UP001152797">
    <property type="component" value="Unassembled WGS sequence"/>
</dbReference>
<dbReference type="GO" id="GO:0003964">
    <property type="term" value="F:RNA-directed DNA polymerase activity"/>
    <property type="evidence" value="ECO:0007669"/>
    <property type="project" value="UniProtKB-KW"/>
</dbReference>
<sequence length="171" mass="19335">MARSSNGSLLSIVAVVWGFAAAFGFVGHAGPLRRWDARTSRPASGEGSLDAARAGGKQELVFLDEKDYIRLFRSELEEHAKRALFRRKKRFLPFDDSVKWVRAMGLWDSKKEWEEWIAMGEKRNPYIPTRPDEYYGKLGQWKGWSHFLGVPPGSSNEARGATAAADENEKM</sequence>
<dbReference type="EMBL" id="CAMXCT030004401">
    <property type="protein sequence ID" value="CAL4796159.1"/>
    <property type="molecule type" value="Genomic_DNA"/>
</dbReference>
<dbReference type="EMBL" id="CAMXCT010004401">
    <property type="protein sequence ID" value="CAI4008847.1"/>
    <property type="molecule type" value="Genomic_DNA"/>
</dbReference>
<dbReference type="EMBL" id="CAMXCT020004401">
    <property type="protein sequence ID" value="CAL1162222.1"/>
    <property type="molecule type" value="Genomic_DNA"/>
</dbReference>
<dbReference type="OrthoDB" id="406269at2759"/>
<evidence type="ECO:0000313" key="4">
    <source>
        <dbReference type="Proteomes" id="UP001152797"/>
    </source>
</evidence>
<reference evidence="2" key="1">
    <citation type="submission" date="2022-10" db="EMBL/GenBank/DDBJ databases">
        <authorList>
            <person name="Chen Y."/>
            <person name="Dougan E. K."/>
            <person name="Chan C."/>
            <person name="Rhodes N."/>
            <person name="Thang M."/>
        </authorList>
    </citation>
    <scope>NUCLEOTIDE SEQUENCE</scope>
</reference>
<keyword evidence="4" id="KW-1185">Reference proteome</keyword>
<organism evidence="2">
    <name type="scientific">Cladocopium goreaui</name>
    <dbReference type="NCBI Taxonomy" id="2562237"/>
    <lineage>
        <taxon>Eukaryota</taxon>
        <taxon>Sar</taxon>
        <taxon>Alveolata</taxon>
        <taxon>Dinophyceae</taxon>
        <taxon>Suessiales</taxon>
        <taxon>Symbiodiniaceae</taxon>
        <taxon>Cladocopium</taxon>
    </lineage>
</organism>
<evidence type="ECO:0000256" key="1">
    <source>
        <dbReference type="SAM" id="MobiDB-lite"/>
    </source>
</evidence>
<proteinExistence type="predicted"/>
<reference evidence="3 4" key="2">
    <citation type="submission" date="2024-05" db="EMBL/GenBank/DDBJ databases">
        <authorList>
            <person name="Chen Y."/>
            <person name="Shah S."/>
            <person name="Dougan E. K."/>
            <person name="Thang M."/>
            <person name="Chan C."/>
        </authorList>
    </citation>
    <scope>NUCLEOTIDE SEQUENCE [LARGE SCALE GENOMIC DNA]</scope>
</reference>
<comment type="caution">
    <text evidence="2">The sequence shown here is derived from an EMBL/GenBank/DDBJ whole genome shotgun (WGS) entry which is preliminary data.</text>
</comment>
<protein>
    <submittedName>
        <fullName evidence="3">Reverse transcriptase domain-containing protein</fullName>
    </submittedName>
</protein>
<accession>A0A9P1GFL7</accession>
<feature type="region of interest" description="Disordered" evidence="1">
    <location>
        <begin position="152"/>
        <end position="171"/>
    </location>
</feature>